<dbReference type="EMBL" id="MT362554">
    <property type="protein sequence ID" value="QMS78863.1"/>
    <property type="molecule type" value="Genomic_DNA"/>
</dbReference>
<evidence type="ECO:0000256" key="1">
    <source>
        <dbReference type="ARBA" id="ARBA00011009"/>
    </source>
</evidence>
<dbReference type="PANTHER" id="PTHR11728">
    <property type="entry name" value="GLYCEROL-3-PHOSPHATE DEHYDROGENASE"/>
    <property type="match status" value="1"/>
</dbReference>
<dbReference type="InterPro" id="IPR011128">
    <property type="entry name" value="G3P_DH_NAD-dep_N"/>
</dbReference>
<dbReference type="NCBIfam" id="TIGR03376">
    <property type="entry name" value="glycerol3P_DH"/>
    <property type="match status" value="1"/>
</dbReference>
<organism evidence="9">
    <name type="scientific">Chlamydomonas sp. ICE-MDV</name>
    <dbReference type="NCBI Taxonomy" id="1983280"/>
    <lineage>
        <taxon>Eukaryota</taxon>
        <taxon>Viridiplantae</taxon>
        <taxon>Chlorophyta</taxon>
        <taxon>core chlorophytes</taxon>
        <taxon>Chlorophyceae</taxon>
        <taxon>CS clade</taxon>
        <taxon>Chlamydomonadales</taxon>
        <taxon>Chlamydomonadaceae</taxon>
        <taxon>Chlamydomonas</taxon>
    </lineage>
</organism>
<dbReference type="GO" id="GO:0042803">
    <property type="term" value="F:protein homodimerization activity"/>
    <property type="evidence" value="ECO:0007669"/>
    <property type="project" value="InterPro"/>
</dbReference>
<protein>
    <recommendedName>
        <fullName evidence="6">Glycerol-3-phosphate dehydrogenase [NAD(+)]</fullName>
        <ecNumber evidence="6">1.1.1.8</ecNumber>
    </recommendedName>
</protein>
<name>A0A7D7L9V3_9CHLO</name>
<keyword evidence="2 5" id="KW-0560">Oxidoreductase</keyword>
<dbReference type="Gene3D" id="1.10.150.210">
    <property type="entry name" value="Phosphoserine phosphatase, domain 2"/>
    <property type="match status" value="1"/>
</dbReference>
<dbReference type="InterPro" id="IPR036291">
    <property type="entry name" value="NAD(P)-bd_dom_sf"/>
</dbReference>
<dbReference type="Gene3D" id="3.40.50.1000">
    <property type="entry name" value="HAD superfamily/HAD-like"/>
    <property type="match status" value="1"/>
</dbReference>
<dbReference type="InterPro" id="IPR008927">
    <property type="entry name" value="6-PGluconate_DH-like_C_sf"/>
</dbReference>
<dbReference type="FunFam" id="1.10.1040.10:FF:000004">
    <property type="entry name" value="Glycerol-3-phosphate dehydrogenase [NAD(+)]"/>
    <property type="match status" value="1"/>
</dbReference>
<comment type="similarity">
    <text evidence="1 5">Belongs to the NAD-dependent glycerol-3-phosphate dehydrogenase family.</text>
</comment>
<reference evidence="9" key="1">
    <citation type="submission" date="2020-04" db="EMBL/GenBank/DDBJ databases">
        <authorList>
            <person name="Raymond J."/>
            <person name="Morgan-Kiss R."/>
            <person name="Smith D."/>
            <person name="Cvetkovska M."/>
            <person name="Zhang X."/>
            <person name="Humer N."/>
        </authorList>
    </citation>
    <scope>NUCLEOTIDE SEQUENCE</scope>
</reference>
<evidence type="ECO:0000259" key="7">
    <source>
        <dbReference type="Pfam" id="PF01210"/>
    </source>
</evidence>
<dbReference type="PRINTS" id="PR00077">
    <property type="entry name" value="GPDHDRGNASE"/>
</dbReference>
<accession>A0A7D7L9V3</accession>
<dbReference type="GO" id="GO:0141152">
    <property type="term" value="F:glycerol-3-phosphate dehydrogenase (NAD+) activity"/>
    <property type="evidence" value="ECO:0007669"/>
    <property type="project" value="UniProtKB-UniRule"/>
</dbReference>
<evidence type="ECO:0000259" key="8">
    <source>
        <dbReference type="Pfam" id="PF07479"/>
    </source>
</evidence>
<dbReference type="Gene3D" id="3.40.50.720">
    <property type="entry name" value="NAD(P)-binding Rossmann-like Domain"/>
    <property type="match status" value="1"/>
</dbReference>
<dbReference type="EC" id="1.1.1.8" evidence="6"/>
<dbReference type="Pfam" id="PF12710">
    <property type="entry name" value="HAD"/>
    <property type="match status" value="1"/>
</dbReference>
<dbReference type="GO" id="GO:0005829">
    <property type="term" value="C:cytosol"/>
    <property type="evidence" value="ECO:0007669"/>
    <property type="project" value="TreeGrafter"/>
</dbReference>
<evidence type="ECO:0000313" key="9">
    <source>
        <dbReference type="EMBL" id="QMS78863.1"/>
    </source>
</evidence>
<comment type="catalytic activity">
    <reaction evidence="4 6">
        <text>sn-glycerol 3-phosphate + NAD(+) = dihydroxyacetone phosphate + NADH + H(+)</text>
        <dbReference type="Rhea" id="RHEA:11092"/>
        <dbReference type="ChEBI" id="CHEBI:15378"/>
        <dbReference type="ChEBI" id="CHEBI:57540"/>
        <dbReference type="ChEBI" id="CHEBI:57597"/>
        <dbReference type="ChEBI" id="CHEBI:57642"/>
        <dbReference type="ChEBI" id="CHEBI:57945"/>
        <dbReference type="EC" id="1.1.1.8"/>
    </reaction>
</comment>
<dbReference type="InterPro" id="IPR017751">
    <property type="entry name" value="G3P_DH_NAD-dep_euk"/>
</dbReference>
<dbReference type="Pfam" id="PF01210">
    <property type="entry name" value="NAD_Gly3P_dh_N"/>
    <property type="match status" value="1"/>
</dbReference>
<evidence type="ECO:0000256" key="5">
    <source>
        <dbReference type="RuleBase" id="RU000437"/>
    </source>
</evidence>
<dbReference type="NCBIfam" id="TIGR01488">
    <property type="entry name" value="HAD-SF-IB"/>
    <property type="match status" value="1"/>
</dbReference>
<sequence length="665" mass="72705">MLSHMTNRLPGSRMCSPATLPRMQMQMRGLRQRIAKGRCAAAAADPLAGINANREPSPEYLDIWQNADAVCFDVDCTVVCNDGLDLLAEFMGVSNEVEALTTQAMDGTLNLDTSLEQRLNIINCTPADVKRFLVAHPPDTRINPGIKKLINSLRARGVQVYFISGGFREILLPIAKDCGIPYENIFANRMNWQWDDQTGEPTKLVGFDFSEPTSRNQGKPEAIARIRRNNPYNTIIMVGDGITDLEAVQGTDGADMFIGYGGNIARPAVAAEADWFVMHHDDLSAKLKRRKVAVVGSGAMACAAVTAMTTNIASEAGSELFESDVSMWIHEEEYEGKSLSEVINETNMNSKYFPGFPLGPNVKATNNLTECVKDADVIVFCAPHQHMHSICKKLIGKVNEKAIGLSLTKGMRVRADGPQLISGMINKYLGIDCSVLMGANFASDIGGGAMSEAVIGYYNRDNAKLLVKLLERDHFHLTILADAPGAEMCGTLKNSVAIAAGLCDGLGYNANAKATIIRQGLEEMKGFSKALYPTIREDTFLESCGLADLIATCYGGRNRECAEAWVKAQLAGTPKPFEQLELTFNDGQRLKGLMTTNEVYDIIQARGWEKEYPLFTTTWRILNGKIPPSMIIKFREGATMKVESQPAEVVVGGKKRKNPLPSVDV</sequence>
<proteinExistence type="inferred from homology"/>
<feature type="domain" description="Glycerol-3-phosphate dehydrogenase NAD-dependent C-terminal" evidence="8">
    <location>
        <begin position="482"/>
        <end position="632"/>
    </location>
</feature>
<dbReference type="AlphaFoldDB" id="A0A7D7L9V3"/>
<dbReference type="InterPro" id="IPR036412">
    <property type="entry name" value="HAD-like_sf"/>
</dbReference>
<feature type="domain" description="Glycerol-3-phosphate dehydrogenase NAD-dependent N-terminal" evidence="7">
    <location>
        <begin position="291"/>
        <end position="462"/>
    </location>
</feature>
<evidence type="ECO:0000256" key="6">
    <source>
        <dbReference type="RuleBase" id="RU361243"/>
    </source>
</evidence>
<dbReference type="Gene3D" id="1.10.1040.10">
    <property type="entry name" value="N-(1-d-carboxylethyl)-l-norvaline Dehydrogenase, domain 2"/>
    <property type="match status" value="1"/>
</dbReference>
<evidence type="ECO:0000256" key="2">
    <source>
        <dbReference type="ARBA" id="ARBA00023002"/>
    </source>
</evidence>
<evidence type="ECO:0000256" key="4">
    <source>
        <dbReference type="ARBA" id="ARBA00048683"/>
    </source>
</evidence>
<dbReference type="CDD" id="cd04309">
    <property type="entry name" value="HAD_PSP_eu"/>
    <property type="match status" value="1"/>
</dbReference>
<dbReference type="SUPFAM" id="SSF48179">
    <property type="entry name" value="6-phosphogluconate dehydrogenase C-terminal domain-like"/>
    <property type="match status" value="1"/>
</dbReference>
<dbReference type="InterPro" id="IPR013328">
    <property type="entry name" value="6PGD_dom2"/>
</dbReference>
<dbReference type="Pfam" id="PF07479">
    <property type="entry name" value="NAD_Gly3P_dh_C"/>
    <property type="match status" value="1"/>
</dbReference>
<dbReference type="InterPro" id="IPR023214">
    <property type="entry name" value="HAD_sf"/>
</dbReference>
<dbReference type="SUPFAM" id="SSF51735">
    <property type="entry name" value="NAD(P)-binding Rossmann-fold domains"/>
    <property type="match status" value="1"/>
</dbReference>
<keyword evidence="3 5" id="KW-0520">NAD</keyword>
<dbReference type="GO" id="GO:0046168">
    <property type="term" value="P:glycerol-3-phosphate catabolic process"/>
    <property type="evidence" value="ECO:0007669"/>
    <property type="project" value="UniProtKB-UniRule"/>
</dbReference>
<dbReference type="PANTHER" id="PTHR11728:SF8">
    <property type="entry name" value="GLYCEROL-3-PHOSPHATE DEHYDROGENASE [NAD(+)]-RELATED"/>
    <property type="match status" value="1"/>
</dbReference>
<dbReference type="GO" id="GO:0051287">
    <property type="term" value="F:NAD binding"/>
    <property type="evidence" value="ECO:0007669"/>
    <property type="project" value="UniProtKB-UniRule"/>
</dbReference>
<dbReference type="InterPro" id="IPR006109">
    <property type="entry name" value="G3P_DH_NAD-dep_C"/>
</dbReference>
<dbReference type="SUPFAM" id="SSF56784">
    <property type="entry name" value="HAD-like"/>
    <property type="match status" value="1"/>
</dbReference>
<dbReference type="GO" id="GO:0005975">
    <property type="term" value="P:carbohydrate metabolic process"/>
    <property type="evidence" value="ECO:0007669"/>
    <property type="project" value="InterPro"/>
</dbReference>
<evidence type="ECO:0000256" key="3">
    <source>
        <dbReference type="ARBA" id="ARBA00023027"/>
    </source>
</evidence>
<dbReference type="InterPro" id="IPR006168">
    <property type="entry name" value="G3P_DH_NAD-dep"/>
</dbReference>